<gene>
    <name evidence="1" type="ORF">DPMN_149166</name>
</gene>
<accession>A0A9D4FFD8</accession>
<reference evidence="1" key="2">
    <citation type="submission" date="2020-11" db="EMBL/GenBank/DDBJ databases">
        <authorList>
            <person name="McCartney M.A."/>
            <person name="Auch B."/>
            <person name="Kono T."/>
            <person name="Mallez S."/>
            <person name="Becker A."/>
            <person name="Gohl D.M."/>
            <person name="Silverstein K.A.T."/>
            <person name="Koren S."/>
            <person name="Bechman K.B."/>
            <person name="Herman A."/>
            <person name="Abrahante J.E."/>
            <person name="Garbe J."/>
        </authorList>
    </citation>
    <scope>NUCLEOTIDE SEQUENCE</scope>
    <source>
        <strain evidence="1">Duluth1</strain>
        <tissue evidence="1">Whole animal</tissue>
    </source>
</reference>
<evidence type="ECO:0000313" key="2">
    <source>
        <dbReference type="Proteomes" id="UP000828390"/>
    </source>
</evidence>
<dbReference type="AlphaFoldDB" id="A0A9D4FFD8"/>
<dbReference type="EMBL" id="JAIWYP010000007">
    <property type="protein sequence ID" value="KAH3795611.1"/>
    <property type="molecule type" value="Genomic_DNA"/>
</dbReference>
<proteinExistence type="predicted"/>
<comment type="caution">
    <text evidence="1">The sequence shown here is derived from an EMBL/GenBank/DDBJ whole genome shotgun (WGS) entry which is preliminary data.</text>
</comment>
<dbReference type="Proteomes" id="UP000828390">
    <property type="component" value="Unassembled WGS sequence"/>
</dbReference>
<protein>
    <submittedName>
        <fullName evidence="1">Uncharacterized protein</fullName>
    </submittedName>
</protein>
<organism evidence="1 2">
    <name type="scientific">Dreissena polymorpha</name>
    <name type="common">Zebra mussel</name>
    <name type="synonym">Mytilus polymorpha</name>
    <dbReference type="NCBI Taxonomy" id="45954"/>
    <lineage>
        <taxon>Eukaryota</taxon>
        <taxon>Metazoa</taxon>
        <taxon>Spiralia</taxon>
        <taxon>Lophotrochozoa</taxon>
        <taxon>Mollusca</taxon>
        <taxon>Bivalvia</taxon>
        <taxon>Autobranchia</taxon>
        <taxon>Heteroconchia</taxon>
        <taxon>Euheterodonta</taxon>
        <taxon>Imparidentia</taxon>
        <taxon>Neoheterodontei</taxon>
        <taxon>Myida</taxon>
        <taxon>Dreissenoidea</taxon>
        <taxon>Dreissenidae</taxon>
        <taxon>Dreissena</taxon>
    </lineage>
</organism>
<sequence>MPLSYVPILIGLAKSLAKDPKALAEVKLDRTAAAYKTKYGLAEGFHQKLMNK</sequence>
<reference evidence="1" key="1">
    <citation type="journal article" date="2019" name="bioRxiv">
        <title>The Genome of the Zebra Mussel, Dreissena polymorpha: A Resource for Invasive Species Research.</title>
        <authorList>
            <person name="McCartney M.A."/>
            <person name="Auch B."/>
            <person name="Kono T."/>
            <person name="Mallez S."/>
            <person name="Zhang Y."/>
            <person name="Obille A."/>
            <person name="Becker A."/>
            <person name="Abrahante J.E."/>
            <person name="Garbe J."/>
            <person name="Badalamenti J.P."/>
            <person name="Herman A."/>
            <person name="Mangelson H."/>
            <person name="Liachko I."/>
            <person name="Sullivan S."/>
            <person name="Sone E.D."/>
            <person name="Koren S."/>
            <person name="Silverstein K.A.T."/>
            <person name="Beckman K.B."/>
            <person name="Gohl D.M."/>
        </authorList>
    </citation>
    <scope>NUCLEOTIDE SEQUENCE</scope>
    <source>
        <strain evidence="1">Duluth1</strain>
        <tissue evidence="1">Whole animal</tissue>
    </source>
</reference>
<keyword evidence="2" id="KW-1185">Reference proteome</keyword>
<name>A0A9D4FFD8_DREPO</name>
<evidence type="ECO:0000313" key="1">
    <source>
        <dbReference type="EMBL" id="KAH3795611.1"/>
    </source>
</evidence>